<evidence type="ECO:0000313" key="12">
    <source>
        <dbReference type="Proteomes" id="UP001142462"/>
    </source>
</evidence>
<comment type="catalytic activity">
    <reaction evidence="1">
        <text>ATP + protein L-histidine = ADP + protein N-phospho-L-histidine.</text>
        <dbReference type="EC" id="2.7.13.3"/>
    </reaction>
</comment>
<keyword evidence="5" id="KW-0547">Nucleotide-binding</keyword>
<sequence length="390" mass="40381">MTATDADRRGPLVAAALLCAIALPMTIAMLVQLVAPVQGGAWATWIGALAVVLHAAAFASPWLPRMAFAVGAAVMLALALMADAGTSSAALVPSAVAFLLLEWQVASTQGRATAVAALVVGIVGAFVITGVDVVSTRQADPALIAFEVIALAAVVGAAWALGRSARRRRFATAERERQQVRDALAAERARIGRDLHDVVSHSLTVMIAQAEAARVLTSEPRAADALARVADTGRSAMQGLRGMLRVLDEADAGRSALDETAPAPDLASLAALVAGAGSSDHRLSFIETGHPLPLAPDAQLALYRAAQEAITNAVRHVRPPVEVRVELTWGERDVRLTVADDGGSGRRDDPGGGTGLIGMAERVRQAGGVLEVRRGAGWTVQVTMPVEQGA</sequence>
<evidence type="ECO:0000259" key="10">
    <source>
        <dbReference type="SMART" id="SM00387"/>
    </source>
</evidence>
<feature type="domain" description="Histidine kinase/HSP90-like ATPase" evidence="10">
    <location>
        <begin position="297"/>
        <end position="388"/>
    </location>
</feature>
<dbReference type="GO" id="GO:0046983">
    <property type="term" value="F:protein dimerization activity"/>
    <property type="evidence" value="ECO:0007669"/>
    <property type="project" value="InterPro"/>
</dbReference>
<dbReference type="InterPro" id="IPR036890">
    <property type="entry name" value="HATPase_C_sf"/>
</dbReference>
<dbReference type="EC" id="2.7.13.3" evidence="2"/>
<evidence type="ECO:0000313" key="11">
    <source>
        <dbReference type="EMBL" id="GLJ62793.1"/>
    </source>
</evidence>
<dbReference type="GO" id="GO:0016020">
    <property type="term" value="C:membrane"/>
    <property type="evidence" value="ECO:0007669"/>
    <property type="project" value="InterPro"/>
</dbReference>
<name>A0A9W6H5P6_9MICO</name>
<dbReference type="RefSeq" id="WP_271174475.1">
    <property type="nucleotide sequence ID" value="NZ_BSEJ01000017.1"/>
</dbReference>
<feature type="transmembrane region" description="Helical" evidence="9">
    <location>
        <begin position="41"/>
        <end position="59"/>
    </location>
</feature>
<dbReference type="CDD" id="cd16917">
    <property type="entry name" value="HATPase_UhpB-NarQ-NarX-like"/>
    <property type="match status" value="1"/>
</dbReference>
<keyword evidence="9" id="KW-1133">Transmembrane helix</keyword>
<dbReference type="InterPro" id="IPR050482">
    <property type="entry name" value="Sensor_HK_TwoCompSys"/>
</dbReference>
<dbReference type="GO" id="GO:0005524">
    <property type="term" value="F:ATP binding"/>
    <property type="evidence" value="ECO:0007669"/>
    <property type="project" value="UniProtKB-KW"/>
</dbReference>
<dbReference type="PANTHER" id="PTHR24421">
    <property type="entry name" value="NITRATE/NITRITE SENSOR PROTEIN NARX-RELATED"/>
    <property type="match status" value="1"/>
</dbReference>
<feature type="transmembrane region" description="Helical" evidence="9">
    <location>
        <begin position="112"/>
        <end position="131"/>
    </location>
</feature>
<evidence type="ECO:0000256" key="3">
    <source>
        <dbReference type="ARBA" id="ARBA00022553"/>
    </source>
</evidence>
<gene>
    <name evidence="11" type="ORF">GCM10017576_29240</name>
</gene>
<dbReference type="PANTHER" id="PTHR24421:SF10">
    <property type="entry name" value="NITRATE_NITRITE SENSOR PROTEIN NARQ"/>
    <property type="match status" value="1"/>
</dbReference>
<reference evidence="11" key="1">
    <citation type="journal article" date="2014" name="Int. J. Syst. Evol. Microbiol.">
        <title>Complete genome sequence of Corynebacterium casei LMG S-19264T (=DSM 44701T), isolated from a smear-ripened cheese.</title>
        <authorList>
            <consortium name="US DOE Joint Genome Institute (JGI-PGF)"/>
            <person name="Walter F."/>
            <person name="Albersmeier A."/>
            <person name="Kalinowski J."/>
            <person name="Ruckert C."/>
        </authorList>
    </citation>
    <scope>NUCLEOTIDE SEQUENCE</scope>
    <source>
        <strain evidence="11">VKM Ac-1020</strain>
    </source>
</reference>
<organism evidence="11 12">
    <name type="scientific">Microbacterium barkeri</name>
    <dbReference type="NCBI Taxonomy" id="33917"/>
    <lineage>
        <taxon>Bacteria</taxon>
        <taxon>Bacillati</taxon>
        <taxon>Actinomycetota</taxon>
        <taxon>Actinomycetes</taxon>
        <taxon>Micrococcales</taxon>
        <taxon>Microbacteriaceae</taxon>
        <taxon>Microbacterium</taxon>
    </lineage>
</organism>
<keyword evidence="7" id="KW-0067">ATP-binding</keyword>
<keyword evidence="9" id="KW-0472">Membrane</keyword>
<keyword evidence="8" id="KW-0902">Two-component regulatory system</keyword>
<evidence type="ECO:0000256" key="9">
    <source>
        <dbReference type="SAM" id="Phobius"/>
    </source>
</evidence>
<keyword evidence="6" id="KW-0418">Kinase</keyword>
<dbReference type="Pfam" id="PF02518">
    <property type="entry name" value="HATPase_c"/>
    <property type="match status" value="1"/>
</dbReference>
<proteinExistence type="predicted"/>
<feature type="transmembrane region" description="Helical" evidence="9">
    <location>
        <begin position="143"/>
        <end position="161"/>
    </location>
</feature>
<keyword evidence="4" id="KW-0808">Transferase</keyword>
<protein>
    <recommendedName>
        <fullName evidence="2">histidine kinase</fullName>
        <ecNumber evidence="2">2.7.13.3</ecNumber>
    </recommendedName>
</protein>
<evidence type="ECO:0000256" key="5">
    <source>
        <dbReference type="ARBA" id="ARBA00022741"/>
    </source>
</evidence>
<dbReference type="SMART" id="SM00387">
    <property type="entry name" value="HATPase_c"/>
    <property type="match status" value="1"/>
</dbReference>
<dbReference type="Proteomes" id="UP001142462">
    <property type="component" value="Unassembled WGS sequence"/>
</dbReference>
<keyword evidence="12" id="KW-1185">Reference proteome</keyword>
<accession>A0A9W6H5P6</accession>
<evidence type="ECO:0000256" key="8">
    <source>
        <dbReference type="ARBA" id="ARBA00023012"/>
    </source>
</evidence>
<dbReference type="Pfam" id="PF07730">
    <property type="entry name" value="HisKA_3"/>
    <property type="match status" value="1"/>
</dbReference>
<dbReference type="AlphaFoldDB" id="A0A9W6H5P6"/>
<dbReference type="InterPro" id="IPR011712">
    <property type="entry name" value="Sig_transdc_His_kin_sub3_dim/P"/>
</dbReference>
<feature type="transmembrane region" description="Helical" evidence="9">
    <location>
        <begin position="12"/>
        <end position="35"/>
    </location>
</feature>
<dbReference type="EMBL" id="BSEJ01000017">
    <property type="protein sequence ID" value="GLJ62793.1"/>
    <property type="molecule type" value="Genomic_DNA"/>
</dbReference>
<feature type="transmembrane region" description="Helical" evidence="9">
    <location>
        <begin position="66"/>
        <end position="82"/>
    </location>
</feature>
<dbReference type="SUPFAM" id="SSF55874">
    <property type="entry name" value="ATPase domain of HSP90 chaperone/DNA topoisomerase II/histidine kinase"/>
    <property type="match status" value="1"/>
</dbReference>
<dbReference type="InterPro" id="IPR003594">
    <property type="entry name" value="HATPase_dom"/>
</dbReference>
<evidence type="ECO:0000256" key="1">
    <source>
        <dbReference type="ARBA" id="ARBA00000085"/>
    </source>
</evidence>
<evidence type="ECO:0000256" key="2">
    <source>
        <dbReference type="ARBA" id="ARBA00012438"/>
    </source>
</evidence>
<dbReference type="Gene3D" id="3.30.565.10">
    <property type="entry name" value="Histidine kinase-like ATPase, C-terminal domain"/>
    <property type="match status" value="1"/>
</dbReference>
<evidence type="ECO:0000256" key="7">
    <source>
        <dbReference type="ARBA" id="ARBA00022840"/>
    </source>
</evidence>
<dbReference type="GO" id="GO:0000155">
    <property type="term" value="F:phosphorelay sensor kinase activity"/>
    <property type="evidence" value="ECO:0007669"/>
    <property type="project" value="InterPro"/>
</dbReference>
<evidence type="ECO:0000256" key="4">
    <source>
        <dbReference type="ARBA" id="ARBA00022679"/>
    </source>
</evidence>
<reference evidence="11" key="2">
    <citation type="submission" date="2023-01" db="EMBL/GenBank/DDBJ databases">
        <authorList>
            <person name="Sun Q."/>
            <person name="Evtushenko L."/>
        </authorList>
    </citation>
    <scope>NUCLEOTIDE SEQUENCE</scope>
    <source>
        <strain evidence="11">VKM Ac-1020</strain>
    </source>
</reference>
<keyword evidence="9" id="KW-0812">Transmembrane</keyword>
<keyword evidence="3" id="KW-0597">Phosphoprotein</keyword>
<dbReference type="Gene3D" id="1.20.5.1930">
    <property type="match status" value="1"/>
</dbReference>
<comment type="caution">
    <text evidence="11">The sequence shown here is derived from an EMBL/GenBank/DDBJ whole genome shotgun (WGS) entry which is preliminary data.</text>
</comment>
<evidence type="ECO:0000256" key="6">
    <source>
        <dbReference type="ARBA" id="ARBA00022777"/>
    </source>
</evidence>